<evidence type="ECO:0000313" key="1">
    <source>
        <dbReference type="EMBL" id="QMW23261.1"/>
    </source>
</evidence>
<dbReference type="Pfam" id="PF14236">
    <property type="entry name" value="DruA"/>
    <property type="match status" value="2"/>
</dbReference>
<organism evidence="1 2">
    <name type="scientific">Sandaracinobacteroides saxicola</name>
    <dbReference type="NCBI Taxonomy" id="2759707"/>
    <lineage>
        <taxon>Bacteria</taxon>
        <taxon>Pseudomonadati</taxon>
        <taxon>Pseudomonadota</taxon>
        <taxon>Alphaproteobacteria</taxon>
        <taxon>Sphingomonadales</taxon>
        <taxon>Sphingosinicellaceae</taxon>
        <taxon>Sandaracinobacteroides</taxon>
    </lineage>
</organism>
<keyword evidence="2" id="KW-1185">Reference proteome</keyword>
<protein>
    <submittedName>
        <fullName evidence="1">DUF4338 domain-containing protein</fullName>
    </submittedName>
</protein>
<dbReference type="EMBL" id="CP059851">
    <property type="protein sequence ID" value="QMW23261.1"/>
    <property type="molecule type" value="Genomic_DNA"/>
</dbReference>
<gene>
    <name evidence="1" type="ORF">H3309_01750</name>
</gene>
<dbReference type="InterPro" id="IPR025639">
    <property type="entry name" value="DruA"/>
</dbReference>
<name>A0A7G5IIR9_9SPHN</name>
<accession>A0A7G5IIR9</accession>
<evidence type="ECO:0000313" key="2">
    <source>
        <dbReference type="Proteomes" id="UP000515292"/>
    </source>
</evidence>
<dbReference type="Proteomes" id="UP000515292">
    <property type="component" value="Chromosome"/>
</dbReference>
<dbReference type="KEGG" id="sand:H3309_01750"/>
<dbReference type="RefSeq" id="WP_182296954.1">
    <property type="nucleotide sequence ID" value="NZ_CP059851.1"/>
</dbReference>
<proteinExistence type="predicted"/>
<sequence length="675" mass="74590">MSTDEKLFGPGRSRAFSPYLAPGERKQLHALLNPGAALPASFADELRSLARRYIDDGDSIKLRAVCLLVADLCEQGWQVALESDRITFQPPGISRTDEQSVDDIKVRVRAALQSARRRQLQEPAVRNFLIRVERRTFRSGHRASIIDLIDDGVSLAKALRSIEHLPDDDREIALRGIIDPVVEIAEAGAKCADTGLPLIDIWRYFRHTWAHEYRSIPGRQMMVLIRNAARPLRPVMGIAMLASPVMRLAARDNWIGWLRDAAEERVRSEVWDAGDFGASLMHRIDSSINAVRWDDLATIDEIADPGETVALRLEQRAAGAAFARDQQLRDHYEMHRDADGQVRPHRGVLKSAQPDSDWRAASEDLLFVRKRAESLAQLLFAKGMLKGANLIREPAAGLERLFATRSGQRALDIALAEFRKAGLSSEVADVSICGAVHPYNELLGGKLVALLLTSQEVRDAYSRRYGGQTSVIASQMAGRAISKPADLKILTTTSLYGVGSSQYNRLVLRADDHPGLPYDIKWGAIGKSLTGGFGTLHLGGETAQALRSMAMSRHDSRRVNNRFGEGTSPRLRQIREGLDALGLKSDAILHHATPRIFYGCELSPGSRSALLNLTPATDTYATCPDIGAAWRRRWVMNRARREETLQALERLGPTSIRASLHADADGQFLLPIDGG</sequence>
<dbReference type="AlphaFoldDB" id="A0A7G5IIR9"/>
<reference evidence="1 2" key="1">
    <citation type="submission" date="2020-07" db="EMBL/GenBank/DDBJ databases">
        <title>Complete genome sequence for Sandaracinobacter sp. M6.</title>
        <authorList>
            <person name="Tang Y."/>
            <person name="Liu Q."/>
            <person name="Guo Z."/>
            <person name="Lei P."/>
            <person name="Huang B."/>
        </authorList>
    </citation>
    <scope>NUCLEOTIDE SEQUENCE [LARGE SCALE GENOMIC DNA]</scope>
    <source>
        <strain evidence="1 2">M6</strain>
    </source>
</reference>